<gene>
    <name evidence="1" type="ORF">BpHYR1_037174</name>
</gene>
<accession>A0A3M7REE7</accession>
<dbReference type="AlphaFoldDB" id="A0A3M7REE7"/>
<name>A0A3M7REE7_BRAPC</name>
<keyword evidence="2" id="KW-1185">Reference proteome</keyword>
<comment type="caution">
    <text evidence="1">The sequence shown here is derived from an EMBL/GenBank/DDBJ whole genome shotgun (WGS) entry which is preliminary data.</text>
</comment>
<sequence length="65" mass="7855">MDVQFKRIFVELTGIEYIELLGIKTKTLCQRLNYCWIHFKFFLTILNGGLCTEERENYLNINLFF</sequence>
<organism evidence="1 2">
    <name type="scientific">Brachionus plicatilis</name>
    <name type="common">Marine rotifer</name>
    <name type="synonym">Brachionus muelleri</name>
    <dbReference type="NCBI Taxonomy" id="10195"/>
    <lineage>
        <taxon>Eukaryota</taxon>
        <taxon>Metazoa</taxon>
        <taxon>Spiralia</taxon>
        <taxon>Gnathifera</taxon>
        <taxon>Rotifera</taxon>
        <taxon>Eurotatoria</taxon>
        <taxon>Monogononta</taxon>
        <taxon>Pseudotrocha</taxon>
        <taxon>Ploima</taxon>
        <taxon>Brachionidae</taxon>
        <taxon>Brachionus</taxon>
    </lineage>
</organism>
<dbReference type="EMBL" id="REGN01003554">
    <property type="protein sequence ID" value="RNA21982.1"/>
    <property type="molecule type" value="Genomic_DNA"/>
</dbReference>
<reference evidence="1 2" key="1">
    <citation type="journal article" date="2018" name="Sci. Rep.">
        <title>Genomic signatures of local adaptation to the degree of environmental predictability in rotifers.</title>
        <authorList>
            <person name="Franch-Gras L."/>
            <person name="Hahn C."/>
            <person name="Garcia-Roger E.M."/>
            <person name="Carmona M.J."/>
            <person name="Serra M."/>
            <person name="Gomez A."/>
        </authorList>
    </citation>
    <scope>NUCLEOTIDE SEQUENCE [LARGE SCALE GENOMIC DNA]</scope>
    <source>
        <strain evidence="1">HYR1</strain>
    </source>
</reference>
<protein>
    <submittedName>
        <fullName evidence="1">Uncharacterized protein</fullName>
    </submittedName>
</protein>
<evidence type="ECO:0000313" key="1">
    <source>
        <dbReference type="EMBL" id="RNA21982.1"/>
    </source>
</evidence>
<proteinExistence type="predicted"/>
<dbReference type="Proteomes" id="UP000276133">
    <property type="component" value="Unassembled WGS sequence"/>
</dbReference>
<evidence type="ECO:0000313" key="2">
    <source>
        <dbReference type="Proteomes" id="UP000276133"/>
    </source>
</evidence>